<evidence type="ECO:0000256" key="2">
    <source>
        <dbReference type="ARBA" id="ARBA00004383"/>
    </source>
</evidence>
<evidence type="ECO:0000256" key="14">
    <source>
        <dbReference type="ARBA" id="ARBA00031542"/>
    </source>
</evidence>
<keyword evidence="12 16" id="KW-0143">Chaperone</keyword>
<evidence type="ECO:0000256" key="6">
    <source>
        <dbReference type="ARBA" id="ARBA00022519"/>
    </source>
</evidence>
<comment type="subcellular location">
    <subcellularLocation>
        <location evidence="2">Cell inner membrane</location>
        <topology evidence="2">Single-pass membrane protein</topology>
        <orientation evidence="2">Periplasmic side</orientation>
    </subcellularLocation>
</comment>
<comment type="caution">
    <text evidence="19">The sequence shown here is derived from an EMBL/GenBank/DDBJ whole genome shotgun (WGS) entry which is preliminary data.</text>
</comment>
<keyword evidence="17" id="KW-0175">Coiled coil</keyword>
<evidence type="ECO:0000256" key="18">
    <source>
        <dbReference type="SAM" id="SignalP"/>
    </source>
</evidence>
<evidence type="ECO:0000256" key="12">
    <source>
        <dbReference type="ARBA" id="ARBA00023186"/>
    </source>
</evidence>
<evidence type="ECO:0000256" key="4">
    <source>
        <dbReference type="ARBA" id="ARBA00019692"/>
    </source>
</evidence>
<evidence type="ECO:0000256" key="17">
    <source>
        <dbReference type="SAM" id="Coils"/>
    </source>
</evidence>
<evidence type="ECO:0000256" key="9">
    <source>
        <dbReference type="ARBA" id="ARBA00022989"/>
    </source>
</evidence>
<keyword evidence="9 16" id="KW-1133">Transmembrane helix</keyword>
<feature type="chain" id="PRO_5031288182" description="Lipase chaperone" evidence="18">
    <location>
        <begin position="18"/>
        <end position="338"/>
    </location>
</feature>
<protein>
    <recommendedName>
        <fullName evidence="4 16">Lipase chaperone</fullName>
    </recommendedName>
    <alternativeName>
        <fullName evidence="16">Lipase activator protein</fullName>
    </alternativeName>
    <alternativeName>
        <fullName evidence="15 16">Lipase foldase</fullName>
    </alternativeName>
    <alternativeName>
        <fullName evidence="13 16">Lipase helper protein</fullName>
    </alternativeName>
    <alternativeName>
        <fullName evidence="14 16">Lipase modulator</fullName>
    </alternativeName>
</protein>
<evidence type="ECO:0000256" key="3">
    <source>
        <dbReference type="ARBA" id="ARBA00010358"/>
    </source>
</evidence>
<dbReference type="EMBL" id="CAJFCI010000060">
    <property type="protein sequence ID" value="CAD5108754.1"/>
    <property type="molecule type" value="Genomic_DNA"/>
</dbReference>
<dbReference type="GO" id="GO:0005886">
    <property type="term" value="C:plasma membrane"/>
    <property type="evidence" value="ECO:0007669"/>
    <property type="project" value="UniProtKB-SubCell"/>
</dbReference>
<keyword evidence="20" id="KW-1185">Reference proteome</keyword>
<name>A0A7U7EPE4_9GAMM</name>
<dbReference type="SUPFAM" id="SSF158855">
    <property type="entry name" value="Lipase chaperone-like"/>
    <property type="match status" value="1"/>
</dbReference>
<feature type="signal peptide" evidence="18">
    <location>
        <begin position="1"/>
        <end position="17"/>
    </location>
</feature>
<dbReference type="AlphaFoldDB" id="A0A7U7EPE4"/>
<dbReference type="GO" id="GO:0006457">
    <property type="term" value="P:protein folding"/>
    <property type="evidence" value="ECO:0007669"/>
    <property type="project" value="UniProtKB-UniRule"/>
</dbReference>
<evidence type="ECO:0000256" key="11">
    <source>
        <dbReference type="ARBA" id="ARBA00023136"/>
    </source>
</evidence>
<evidence type="ECO:0000256" key="5">
    <source>
        <dbReference type="ARBA" id="ARBA00022475"/>
    </source>
</evidence>
<keyword evidence="18" id="KW-0732">Signal</keyword>
<evidence type="ECO:0000256" key="16">
    <source>
        <dbReference type="HAMAP-Rule" id="MF_00790"/>
    </source>
</evidence>
<comment type="similarity">
    <text evidence="3 16">Belongs to the lipase chaperone family.</text>
</comment>
<proteinExistence type="inferred from homology"/>
<evidence type="ECO:0000256" key="15">
    <source>
        <dbReference type="ARBA" id="ARBA00033028"/>
    </source>
</evidence>
<evidence type="ECO:0000256" key="8">
    <source>
        <dbReference type="ARBA" id="ARBA00022963"/>
    </source>
</evidence>
<evidence type="ECO:0000256" key="10">
    <source>
        <dbReference type="ARBA" id="ARBA00023098"/>
    </source>
</evidence>
<evidence type="ECO:0000256" key="7">
    <source>
        <dbReference type="ARBA" id="ARBA00022692"/>
    </source>
</evidence>
<feature type="coiled-coil region" evidence="17">
    <location>
        <begin position="268"/>
        <end position="335"/>
    </location>
</feature>
<keyword evidence="6 16" id="KW-0997">Cell inner membrane</keyword>
<gene>
    <name evidence="16 19" type="primary">lifO</name>
    <name evidence="19" type="ORF">PSEWESI4_03046</name>
</gene>
<comment type="function">
    <text evidence="1 16">May be involved in the folding of the extracellular lipase during its passage through the periplasm.</text>
</comment>
<evidence type="ECO:0000313" key="20">
    <source>
        <dbReference type="Proteomes" id="UP000583387"/>
    </source>
</evidence>
<dbReference type="Proteomes" id="UP000583387">
    <property type="component" value="Unassembled WGS sequence"/>
</dbReference>
<evidence type="ECO:0000256" key="1">
    <source>
        <dbReference type="ARBA" id="ARBA00003280"/>
    </source>
</evidence>
<dbReference type="NCBIfam" id="NF002334">
    <property type="entry name" value="PRK01294.1-2"/>
    <property type="match status" value="1"/>
</dbReference>
<keyword evidence="8 16" id="KW-0442">Lipid degradation</keyword>
<organism evidence="19 20">
    <name type="scientific">Zestomonas carbonaria</name>
    <dbReference type="NCBI Taxonomy" id="2762745"/>
    <lineage>
        <taxon>Bacteria</taxon>
        <taxon>Pseudomonadati</taxon>
        <taxon>Pseudomonadota</taxon>
        <taxon>Gammaproteobacteria</taxon>
        <taxon>Pseudomonadales</taxon>
        <taxon>Pseudomonadaceae</taxon>
        <taxon>Zestomonas</taxon>
    </lineage>
</organism>
<dbReference type="HAMAP" id="MF_00790">
    <property type="entry name" value="Lipase_chap"/>
    <property type="match status" value="1"/>
</dbReference>
<dbReference type="GO" id="GO:0051082">
    <property type="term" value="F:unfolded protein binding"/>
    <property type="evidence" value="ECO:0007669"/>
    <property type="project" value="UniProtKB-UniRule"/>
</dbReference>
<keyword evidence="11 16" id="KW-0472">Membrane</keyword>
<evidence type="ECO:0000256" key="13">
    <source>
        <dbReference type="ARBA" id="ARBA00030948"/>
    </source>
</evidence>
<evidence type="ECO:0000313" key="19">
    <source>
        <dbReference type="EMBL" id="CAD5108754.1"/>
    </source>
</evidence>
<keyword evidence="10 16" id="KW-0443">Lipid metabolism</keyword>
<reference evidence="19 20" key="1">
    <citation type="submission" date="2020-08" db="EMBL/GenBank/DDBJ databases">
        <authorList>
            <person name="Criscuolo A."/>
        </authorList>
    </citation>
    <scope>NUCLEOTIDE SEQUENCE [LARGE SCALE GENOMIC DNA]</scope>
    <source>
        <strain evidence="19">CIP111764</strain>
    </source>
</reference>
<keyword evidence="7 16" id="KW-0812">Transmembrane</keyword>
<sequence length="338" mass="37951">MKKLLFLLPVSFAVAVAVFLDRQPEPLPNTPTAPAVIDMSPAETPLESPQATALPAGVAPLPPSFRGTEVDGRLSVDEAGNLVIDSDVRHLFDYFLSAIGEEPLKTSIERLRGYIAGVLQQPAEDQALALLDQYLDYKRELVMLERDLPLLDDLDAIRRREAAVHDLRARTFSPEAHQAFFALEETYNRFNLERMAISRDDSLDAAAKGAAIDRLRESLPEELQDSVLPQLQSELQARTAELRAQGGSPEQIRALRQQLVGSEATARLEALDQRRSAWKQRVAEYSAEKARIEAQEGLSETDRRTAIQRLAEERFDERERLRLEAAEQLHQAERQPRS</sequence>
<dbReference type="InterPro" id="IPR004961">
    <property type="entry name" value="Lipase_chaperone"/>
</dbReference>
<keyword evidence="5 16" id="KW-1003">Cell membrane</keyword>
<accession>A0A7U7EPE4</accession>
<dbReference type="Pfam" id="PF03280">
    <property type="entry name" value="Lipase_chap"/>
    <property type="match status" value="1"/>
</dbReference>
<dbReference type="RefSeq" id="WP_187672073.1">
    <property type="nucleotide sequence ID" value="NZ_CAJFCI010000060.1"/>
</dbReference>
<dbReference type="GO" id="GO:0016042">
    <property type="term" value="P:lipid catabolic process"/>
    <property type="evidence" value="ECO:0007669"/>
    <property type="project" value="UniProtKB-UniRule"/>
</dbReference>